<dbReference type="InterPro" id="IPR001227">
    <property type="entry name" value="Ac_transferase_dom_sf"/>
</dbReference>
<name>A0A101I1Y9_UNCT6</name>
<dbReference type="GO" id="GO:0006633">
    <property type="term" value="P:fatty acid biosynthetic process"/>
    <property type="evidence" value="ECO:0007669"/>
    <property type="project" value="TreeGrafter"/>
</dbReference>
<evidence type="ECO:0000313" key="8">
    <source>
        <dbReference type="Proteomes" id="UP000053467"/>
    </source>
</evidence>
<dbReference type="NCBIfam" id="TIGR00128">
    <property type="entry name" value="fabD"/>
    <property type="match status" value="1"/>
</dbReference>
<feature type="active site" evidence="5">
    <location>
        <position position="194"/>
    </location>
</feature>
<reference evidence="8" key="1">
    <citation type="journal article" date="2015" name="MBio">
        <title>Genome-Resolved Metagenomic Analysis Reveals Roles for Candidate Phyla and Other Microbial Community Members in Biogeochemical Transformations in Oil Reservoirs.</title>
        <authorList>
            <person name="Hu P."/>
            <person name="Tom L."/>
            <person name="Singh A."/>
            <person name="Thomas B.C."/>
            <person name="Baker B.J."/>
            <person name="Piceno Y.M."/>
            <person name="Andersen G.L."/>
            <person name="Banfield J.F."/>
        </authorList>
    </citation>
    <scope>NUCLEOTIDE SEQUENCE [LARGE SCALE GENOMIC DNA]</scope>
</reference>
<evidence type="ECO:0000313" key="7">
    <source>
        <dbReference type="EMBL" id="KUK87155.1"/>
    </source>
</evidence>
<evidence type="ECO:0000256" key="3">
    <source>
        <dbReference type="ARBA" id="ARBA00048462"/>
    </source>
</evidence>
<gene>
    <name evidence="7" type="ORF">XE03_0951</name>
</gene>
<proteinExistence type="inferred from homology"/>
<evidence type="ECO:0000256" key="2">
    <source>
        <dbReference type="ARBA" id="ARBA00023315"/>
    </source>
</evidence>
<dbReference type="SUPFAM" id="SSF55048">
    <property type="entry name" value="Probable ACP-binding domain of malonyl-CoA ACP transacylase"/>
    <property type="match status" value="1"/>
</dbReference>
<dbReference type="SUPFAM" id="SSF52151">
    <property type="entry name" value="FabD/lysophospholipase-like"/>
    <property type="match status" value="1"/>
</dbReference>
<feature type="active site" evidence="5">
    <location>
        <position position="88"/>
    </location>
</feature>
<dbReference type="PANTHER" id="PTHR42681:SF1">
    <property type="entry name" value="MALONYL-COA-ACYL CARRIER PROTEIN TRANSACYLASE, MITOCHONDRIAL"/>
    <property type="match status" value="1"/>
</dbReference>
<dbReference type="InterPro" id="IPR016036">
    <property type="entry name" value="Malonyl_transacylase_ACP-bd"/>
</dbReference>
<keyword evidence="2 4" id="KW-0012">Acyltransferase</keyword>
<sequence length="302" mass="34169">MKNVLMFPGQGSQYVKMCFDLYKHTTVKKLFDQTSEIINDDISKIMFEGPENILTESKNAQVAILLHSYSLYSLIKDKIKFDAVCGHSLGEYSALLVADIFDFETAIKLVRKRGELMSFAGEKAKGSMVAVIGLDVSKIEKIVSSIEGVVVANYNGDAQTVISGTDEGIDEVSKKLSEEGARRVIKLNVSGAFHSPLMNYAYEEFSDFIENFEFKKPKCYVLMNVSADFEDDPERIKKLLKEQIVSPVRWTQILKNLSKSGYENFYEIGPSKVLSGIARKMFPDKKVFSFEKDEEIKNFFKE</sequence>
<dbReference type="Gene3D" id="3.30.70.250">
    <property type="entry name" value="Malonyl-CoA ACP transacylase, ACP-binding"/>
    <property type="match status" value="1"/>
</dbReference>
<dbReference type="InterPro" id="IPR004410">
    <property type="entry name" value="Malonyl_CoA-ACP_transAc_FabD"/>
</dbReference>
<dbReference type="Pfam" id="PF00698">
    <property type="entry name" value="Acyl_transf_1"/>
    <property type="match status" value="1"/>
</dbReference>
<comment type="caution">
    <text evidence="7">The sequence shown here is derived from an EMBL/GenBank/DDBJ whole genome shotgun (WGS) entry which is preliminary data.</text>
</comment>
<organism evidence="7 8">
    <name type="scientific">candidate division TA06 bacterium 34_109</name>
    <dbReference type="NCBI Taxonomy" id="1635277"/>
    <lineage>
        <taxon>Bacteria</taxon>
        <taxon>Bacteria division TA06</taxon>
    </lineage>
</organism>
<comment type="similarity">
    <text evidence="4">Belongs to the fabD family.</text>
</comment>
<dbReference type="EMBL" id="LGGX01000007">
    <property type="protein sequence ID" value="KUK87155.1"/>
    <property type="molecule type" value="Genomic_DNA"/>
</dbReference>
<dbReference type="GO" id="GO:0004314">
    <property type="term" value="F:[acyl-carrier-protein] S-malonyltransferase activity"/>
    <property type="evidence" value="ECO:0007669"/>
    <property type="project" value="UniProtKB-EC"/>
</dbReference>
<dbReference type="SMART" id="SM00827">
    <property type="entry name" value="PKS_AT"/>
    <property type="match status" value="1"/>
</dbReference>
<dbReference type="PANTHER" id="PTHR42681">
    <property type="entry name" value="MALONYL-COA-ACYL CARRIER PROTEIN TRANSACYLASE, MITOCHONDRIAL"/>
    <property type="match status" value="1"/>
</dbReference>
<dbReference type="Gene3D" id="3.40.366.10">
    <property type="entry name" value="Malonyl-Coenzyme A Acyl Carrier Protein, domain 2"/>
    <property type="match status" value="1"/>
</dbReference>
<evidence type="ECO:0000256" key="1">
    <source>
        <dbReference type="ARBA" id="ARBA00022679"/>
    </source>
</evidence>
<dbReference type="InterPro" id="IPR050858">
    <property type="entry name" value="Mal-CoA-ACP_Trans/PKS_FabD"/>
</dbReference>
<dbReference type="AlphaFoldDB" id="A0A101I1Y9"/>
<feature type="domain" description="Malonyl-CoA:ACP transacylase (MAT)" evidence="6">
    <location>
        <begin position="6"/>
        <end position="295"/>
    </location>
</feature>
<comment type="catalytic activity">
    <reaction evidence="3 4">
        <text>holo-[ACP] + malonyl-CoA = malonyl-[ACP] + CoA</text>
        <dbReference type="Rhea" id="RHEA:41792"/>
        <dbReference type="Rhea" id="RHEA-COMP:9623"/>
        <dbReference type="Rhea" id="RHEA-COMP:9685"/>
        <dbReference type="ChEBI" id="CHEBI:57287"/>
        <dbReference type="ChEBI" id="CHEBI:57384"/>
        <dbReference type="ChEBI" id="CHEBI:64479"/>
        <dbReference type="ChEBI" id="CHEBI:78449"/>
        <dbReference type="EC" id="2.3.1.39"/>
    </reaction>
</comment>
<accession>A0A101I1Y9</accession>
<dbReference type="EC" id="2.3.1.39" evidence="4"/>
<dbReference type="GO" id="GO:0005829">
    <property type="term" value="C:cytosol"/>
    <property type="evidence" value="ECO:0007669"/>
    <property type="project" value="TreeGrafter"/>
</dbReference>
<protein>
    <recommendedName>
        <fullName evidence="4">Malonyl CoA-acyl carrier protein transacylase</fullName>
        <ecNumber evidence="4">2.3.1.39</ecNumber>
    </recommendedName>
</protein>
<dbReference type="FunFam" id="3.30.70.250:FF:000001">
    <property type="entry name" value="Malonyl CoA-acyl carrier protein transacylase"/>
    <property type="match status" value="1"/>
</dbReference>
<dbReference type="Proteomes" id="UP000053467">
    <property type="component" value="Unassembled WGS sequence"/>
</dbReference>
<dbReference type="InterPro" id="IPR016035">
    <property type="entry name" value="Acyl_Trfase/lysoPLipase"/>
</dbReference>
<evidence type="ECO:0000256" key="5">
    <source>
        <dbReference type="PIRSR" id="PIRSR000446-1"/>
    </source>
</evidence>
<dbReference type="PIRSF" id="PIRSF000446">
    <property type="entry name" value="Mct"/>
    <property type="match status" value="1"/>
</dbReference>
<keyword evidence="1 4" id="KW-0808">Transferase</keyword>
<dbReference type="InterPro" id="IPR014043">
    <property type="entry name" value="Acyl_transferase_dom"/>
</dbReference>
<evidence type="ECO:0000256" key="4">
    <source>
        <dbReference type="PIRNR" id="PIRNR000446"/>
    </source>
</evidence>
<dbReference type="InterPro" id="IPR024925">
    <property type="entry name" value="Malonyl_CoA-ACP_transAc"/>
</dbReference>
<evidence type="ECO:0000259" key="6">
    <source>
        <dbReference type="SMART" id="SM00827"/>
    </source>
</evidence>
<dbReference type="PATRIC" id="fig|1635277.3.peg.724"/>